<dbReference type="SUPFAM" id="SSF53335">
    <property type="entry name" value="S-adenosyl-L-methionine-dependent methyltransferases"/>
    <property type="match status" value="2"/>
</dbReference>
<keyword evidence="1" id="KW-0812">Transmembrane</keyword>
<dbReference type="InterPro" id="IPR006342">
    <property type="entry name" value="FkbM_mtfrase"/>
</dbReference>
<evidence type="ECO:0000313" key="4">
    <source>
        <dbReference type="Proteomes" id="UP000663828"/>
    </source>
</evidence>
<feature type="domain" description="Methyltransferase FkbM" evidence="2">
    <location>
        <begin position="471"/>
        <end position="602"/>
    </location>
</feature>
<keyword evidence="4" id="KW-1185">Reference proteome</keyword>
<name>A0A813PX05_ADIRI</name>
<gene>
    <name evidence="3" type="ORF">XAT740_LOCUS867</name>
</gene>
<accession>A0A813PX05</accession>
<dbReference type="InterPro" id="IPR052514">
    <property type="entry name" value="SAM-dependent_MTase"/>
</dbReference>
<evidence type="ECO:0000259" key="2">
    <source>
        <dbReference type="Pfam" id="PF05050"/>
    </source>
</evidence>
<evidence type="ECO:0000313" key="3">
    <source>
        <dbReference type="EMBL" id="CAF0759708.1"/>
    </source>
</evidence>
<keyword evidence="1" id="KW-0472">Membrane</keyword>
<dbReference type="Pfam" id="PF05050">
    <property type="entry name" value="Methyltransf_21"/>
    <property type="match status" value="2"/>
</dbReference>
<feature type="domain" description="Methyltransferase FkbM" evidence="2">
    <location>
        <begin position="141"/>
        <end position="276"/>
    </location>
</feature>
<dbReference type="CDD" id="cd02440">
    <property type="entry name" value="AdoMet_MTases"/>
    <property type="match status" value="1"/>
</dbReference>
<feature type="transmembrane region" description="Helical" evidence="1">
    <location>
        <begin position="28"/>
        <end position="47"/>
    </location>
</feature>
<comment type="caution">
    <text evidence="3">The sequence shown here is derived from an EMBL/GenBank/DDBJ whole genome shotgun (WGS) entry which is preliminary data.</text>
</comment>
<dbReference type="Proteomes" id="UP000663828">
    <property type="component" value="Unassembled WGS sequence"/>
</dbReference>
<dbReference type="InterPro" id="IPR029063">
    <property type="entry name" value="SAM-dependent_MTases_sf"/>
</dbReference>
<keyword evidence="1" id="KW-1133">Transmembrane helix</keyword>
<dbReference type="AlphaFoldDB" id="A0A813PX05"/>
<dbReference type="PANTHER" id="PTHR34203">
    <property type="entry name" value="METHYLTRANSFERASE, FKBM FAMILY PROTEIN"/>
    <property type="match status" value="1"/>
</dbReference>
<organism evidence="3 4">
    <name type="scientific">Adineta ricciae</name>
    <name type="common">Rotifer</name>
    <dbReference type="NCBI Taxonomy" id="249248"/>
    <lineage>
        <taxon>Eukaryota</taxon>
        <taxon>Metazoa</taxon>
        <taxon>Spiralia</taxon>
        <taxon>Gnathifera</taxon>
        <taxon>Rotifera</taxon>
        <taxon>Eurotatoria</taxon>
        <taxon>Bdelloidea</taxon>
        <taxon>Adinetida</taxon>
        <taxon>Adinetidae</taxon>
        <taxon>Adineta</taxon>
    </lineage>
</organism>
<dbReference type="EMBL" id="CAJNOR010000025">
    <property type="protein sequence ID" value="CAF0759708.1"/>
    <property type="molecule type" value="Genomic_DNA"/>
</dbReference>
<sequence>MKNILQIAFRPRRTNMTLSSILSNFSRLNWIISISISVVLIMILYDFHTYSYKEIIRLMSDPAYSDSISFLSPQSNTQTPSTTKGPLEVMLDVYDRSPTYQIATKDGERPSVKGYQAETKLLEDLHLLEVCSRDPSTIVVDVGAYLGEFGLYAAACGCTVYMFEIQSDMIKLIRSSVSQNYFSDSRVFVHQKAVTDLPSDSTVTFNPEGSATSITDGTSSVQTIRLDDVNWTSPSIYLLKVDVEGLELDALRSAKKLFEQKRIRHLIFRYTPWWTDRAPQNTLIPYVKKELKAKFIYTLDQTESIIYGPLTPRDAFSLYDRYTQDSVQTYIYATFDARAILNRLKQLRLYYILTSVRWSRLRWYIILLTTFAILNYLHPLRTLSSGKIPNSWQTSHYSQYINSFFLVAKPTTTTKHPDIIVDMHKRKPIYKIVIRPEDKPFIKNERAEAILLERIRLQETCRQDPSTIVVDVGAGLGTFGLYAAACGCTVYMFDAQYDMIKLIRSSIIHNKFPADRVHVYHNVVNNLASHTNVSYPPGDGSSVVTDNSVSVETIRLDDVQWSSKSIFILKIDTEGSEIQVLRSAKKLFSQKRIRHLLCSYSPWLTEEKLLKSLLPHVIKDDLKAKFVFALYPSNDNVFGPLRPKELENYYNQQLKWNILSEIYAVFDDKTPQLMIKAKRYNLFRPKA</sequence>
<reference evidence="3" key="1">
    <citation type="submission" date="2021-02" db="EMBL/GenBank/DDBJ databases">
        <authorList>
            <person name="Nowell W R."/>
        </authorList>
    </citation>
    <scope>NUCLEOTIDE SEQUENCE</scope>
</reference>
<dbReference type="PANTHER" id="PTHR34203:SF15">
    <property type="entry name" value="SLL1173 PROTEIN"/>
    <property type="match status" value="1"/>
</dbReference>
<proteinExistence type="predicted"/>
<dbReference type="Gene3D" id="3.40.50.150">
    <property type="entry name" value="Vaccinia Virus protein VP39"/>
    <property type="match status" value="2"/>
</dbReference>
<dbReference type="NCBIfam" id="TIGR01444">
    <property type="entry name" value="fkbM_fam"/>
    <property type="match status" value="2"/>
</dbReference>
<protein>
    <recommendedName>
        <fullName evidence="2">Methyltransferase FkbM domain-containing protein</fullName>
    </recommendedName>
</protein>
<evidence type="ECO:0000256" key="1">
    <source>
        <dbReference type="SAM" id="Phobius"/>
    </source>
</evidence>